<evidence type="ECO:0000256" key="10">
    <source>
        <dbReference type="ARBA" id="ARBA00023303"/>
    </source>
</evidence>
<dbReference type="AlphaFoldDB" id="A0A979FYH3"/>
<keyword evidence="8 11" id="KW-0406">Ion transport</keyword>
<dbReference type="GeneID" id="108664425"/>
<name>A0A979FYH3_HYAAZ</name>
<evidence type="ECO:0000313" key="15">
    <source>
        <dbReference type="RefSeq" id="XP_047741655.1"/>
    </source>
</evidence>
<dbReference type="RefSeq" id="XP_047741655.1">
    <property type="nucleotide sequence ID" value="XM_047885699.1"/>
</dbReference>
<evidence type="ECO:0000256" key="7">
    <source>
        <dbReference type="ARBA" id="ARBA00022989"/>
    </source>
</evidence>
<sequence length="625" mass="71072">MNLLIRSMGPITEKDMKYSMDCYLRQEWHDERLTFKGPLPVLTLNIKMLEALWKPDTFFHNGLGSYIHMITRPNKLFRITQDGRILYSMRITQDGRILYSMRLTIKAKCPMELRNFPMDKQSCPLIISSYAYPEREVRYEWDNKLVTFEAGMTLSQFDLLNTKCTNYSAGWRTDSANYSILQVNFNLQRHTGYFLIQVYVPCFLIVVLSWVSFWLNREATSDRVGLGITTVLTLSTISLDSRTDLPKVHYATALDWFILMSFAYCMATLLQCAGVHYFTKVGSGEALPDGEWQDIEDTEEDIPASTIRRMLTRPRTINSFGMDECGSSVIGLSSVLLVDDGPAISQYRGVRQPAPPNLSVSTETCLSTAHRESAVRGYHVINNIQPEFTQGNQQEVCCDDVQAEVTSHGYQDNTRVYTSGEMDRNFFNTETNPPVKCQSCESQYSSQNILLDSNNRLDSYSVPTQSSAHLDTVCEVKNCAYGQTSFIGQVSLNKGDAPMHEQSNGETMDLQSKNFKPLQQQGKFASFYASMGSSNITALSETSIQNQRNAETQTSKKEGFWFQLTRCVVGSESYRRAREREATVSGSVNSVSRIDELSRILFPVSYGLLNLWYWYSYYDAELINS</sequence>
<gene>
    <name evidence="15" type="primary">LOC108664425</name>
</gene>
<evidence type="ECO:0000256" key="6">
    <source>
        <dbReference type="ARBA" id="ARBA00022729"/>
    </source>
</evidence>
<dbReference type="GO" id="GO:0004888">
    <property type="term" value="F:transmembrane signaling receptor activity"/>
    <property type="evidence" value="ECO:0007669"/>
    <property type="project" value="InterPro"/>
</dbReference>
<dbReference type="PRINTS" id="PR00252">
    <property type="entry name" value="NRIONCHANNEL"/>
</dbReference>
<proteinExistence type="inferred from homology"/>
<evidence type="ECO:0000256" key="5">
    <source>
        <dbReference type="ARBA" id="ARBA00022692"/>
    </source>
</evidence>
<dbReference type="InterPro" id="IPR018000">
    <property type="entry name" value="Neurotransmitter_ion_chnl_CS"/>
</dbReference>
<dbReference type="InterPro" id="IPR006028">
    <property type="entry name" value="GABAA/Glycine_rcpt"/>
</dbReference>
<evidence type="ECO:0000256" key="1">
    <source>
        <dbReference type="ARBA" id="ARBA00004141"/>
    </source>
</evidence>
<dbReference type="PROSITE" id="PS00236">
    <property type="entry name" value="NEUROTR_ION_CHANNEL"/>
    <property type="match status" value="1"/>
</dbReference>
<feature type="domain" description="Neurotransmitter-gated ion-channel ligand-binding" evidence="12">
    <location>
        <begin position="2"/>
        <end position="191"/>
    </location>
</feature>
<evidence type="ECO:0000313" key="14">
    <source>
        <dbReference type="Proteomes" id="UP000694843"/>
    </source>
</evidence>
<dbReference type="KEGG" id="hazt:108664425"/>
<dbReference type="InterPro" id="IPR006202">
    <property type="entry name" value="Neur_chan_lig-bd"/>
</dbReference>
<dbReference type="InterPro" id="IPR006201">
    <property type="entry name" value="Neur_channel"/>
</dbReference>
<dbReference type="GO" id="GO:0005886">
    <property type="term" value="C:plasma membrane"/>
    <property type="evidence" value="ECO:0007669"/>
    <property type="project" value="UniProtKB-SubCell"/>
</dbReference>
<keyword evidence="15" id="KW-0675">Receptor</keyword>
<keyword evidence="9 11" id="KW-0472">Membrane</keyword>
<dbReference type="GO" id="GO:0005230">
    <property type="term" value="F:extracellular ligand-gated monoatomic ion channel activity"/>
    <property type="evidence" value="ECO:0007669"/>
    <property type="project" value="InterPro"/>
</dbReference>
<feature type="transmembrane region" description="Helical" evidence="11">
    <location>
        <begin position="256"/>
        <end position="278"/>
    </location>
</feature>
<keyword evidence="6" id="KW-0732">Signal</keyword>
<evidence type="ECO:0000259" key="13">
    <source>
        <dbReference type="Pfam" id="PF02932"/>
    </source>
</evidence>
<evidence type="ECO:0000256" key="9">
    <source>
        <dbReference type="ARBA" id="ARBA00023136"/>
    </source>
</evidence>
<comment type="caution">
    <text evidence="11">Lacks conserved residue(s) required for the propagation of feature annotation.</text>
</comment>
<dbReference type="InterPro" id="IPR036719">
    <property type="entry name" value="Neuro-gated_channel_TM_sf"/>
</dbReference>
<evidence type="ECO:0000256" key="3">
    <source>
        <dbReference type="ARBA" id="ARBA00022448"/>
    </source>
</evidence>
<dbReference type="PANTHER" id="PTHR18945">
    <property type="entry name" value="NEUROTRANSMITTER GATED ION CHANNEL"/>
    <property type="match status" value="1"/>
</dbReference>
<accession>A0A979FYH3</accession>
<evidence type="ECO:0000256" key="11">
    <source>
        <dbReference type="RuleBase" id="RU000687"/>
    </source>
</evidence>
<dbReference type="OrthoDB" id="203862at2759"/>
<comment type="subcellular location">
    <subcellularLocation>
        <location evidence="2">Cell membrane</location>
    </subcellularLocation>
    <subcellularLocation>
        <location evidence="1">Membrane</location>
        <topology evidence="1">Multi-pass membrane protein</topology>
    </subcellularLocation>
</comment>
<feature type="domain" description="Neurotransmitter-gated ion-channel transmembrane" evidence="13">
    <location>
        <begin position="198"/>
        <end position="280"/>
    </location>
</feature>
<keyword evidence="5 11" id="KW-0812">Transmembrane</keyword>
<dbReference type="InterPro" id="IPR006029">
    <property type="entry name" value="Neurotrans-gated_channel_TM"/>
</dbReference>
<dbReference type="CDD" id="cd19049">
    <property type="entry name" value="LGIC_TM_anion"/>
    <property type="match status" value="1"/>
</dbReference>
<keyword evidence="7 11" id="KW-1133">Transmembrane helix</keyword>
<dbReference type="Gene3D" id="2.70.170.10">
    <property type="entry name" value="Neurotransmitter-gated ion-channel ligand-binding domain"/>
    <property type="match status" value="1"/>
</dbReference>
<protein>
    <submittedName>
        <fullName evidence="15">Gamma-aminobutyric acid receptor subunit alpha-5</fullName>
    </submittedName>
</protein>
<dbReference type="GO" id="GO:0005254">
    <property type="term" value="F:chloride channel activity"/>
    <property type="evidence" value="ECO:0007669"/>
    <property type="project" value="UniProtKB-ARBA"/>
</dbReference>
<comment type="similarity">
    <text evidence="11">Belongs to the ligand-gated ion channel (TC 1.A.9) family.</text>
</comment>
<dbReference type="InterPro" id="IPR036734">
    <property type="entry name" value="Neur_chan_lig-bd_sf"/>
</dbReference>
<dbReference type="Pfam" id="PF02931">
    <property type="entry name" value="Neur_chan_LBD"/>
    <property type="match status" value="1"/>
</dbReference>
<keyword evidence="3 11" id="KW-0813">Transport</keyword>
<evidence type="ECO:0000256" key="8">
    <source>
        <dbReference type="ARBA" id="ARBA00023065"/>
    </source>
</evidence>
<dbReference type="Proteomes" id="UP000694843">
    <property type="component" value="Unplaced"/>
</dbReference>
<dbReference type="SUPFAM" id="SSF63712">
    <property type="entry name" value="Nicotinic receptor ligand binding domain-like"/>
    <property type="match status" value="2"/>
</dbReference>
<feature type="transmembrane region" description="Helical" evidence="11">
    <location>
        <begin position="193"/>
        <end position="215"/>
    </location>
</feature>
<evidence type="ECO:0000256" key="4">
    <source>
        <dbReference type="ARBA" id="ARBA00022475"/>
    </source>
</evidence>
<dbReference type="Gene3D" id="1.20.58.390">
    <property type="entry name" value="Neurotransmitter-gated ion-channel transmembrane domain"/>
    <property type="match status" value="1"/>
</dbReference>
<dbReference type="SUPFAM" id="SSF90112">
    <property type="entry name" value="Neurotransmitter-gated ion-channel transmembrane pore"/>
    <property type="match status" value="1"/>
</dbReference>
<keyword evidence="14" id="KW-1185">Reference proteome</keyword>
<keyword evidence="10 11" id="KW-0407">Ion channel</keyword>
<dbReference type="GO" id="GO:0099095">
    <property type="term" value="F:ligand-gated monoatomic anion channel activity"/>
    <property type="evidence" value="ECO:0007669"/>
    <property type="project" value="UniProtKB-ARBA"/>
</dbReference>
<dbReference type="InterPro" id="IPR038050">
    <property type="entry name" value="Neuro_actylchol_rec"/>
</dbReference>
<dbReference type="Pfam" id="PF02932">
    <property type="entry name" value="Neur_chan_memb"/>
    <property type="match status" value="1"/>
</dbReference>
<dbReference type="PRINTS" id="PR00253">
    <property type="entry name" value="GABAARECEPTR"/>
</dbReference>
<organism evidence="14 15">
    <name type="scientific">Hyalella azteca</name>
    <name type="common">Amphipod</name>
    <dbReference type="NCBI Taxonomy" id="294128"/>
    <lineage>
        <taxon>Eukaryota</taxon>
        <taxon>Metazoa</taxon>
        <taxon>Ecdysozoa</taxon>
        <taxon>Arthropoda</taxon>
        <taxon>Crustacea</taxon>
        <taxon>Multicrustacea</taxon>
        <taxon>Malacostraca</taxon>
        <taxon>Eumalacostraca</taxon>
        <taxon>Peracarida</taxon>
        <taxon>Amphipoda</taxon>
        <taxon>Senticaudata</taxon>
        <taxon>Talitrida</taxon>
        <taxon>Talitroidea</taxon>
        <taxon>Hyalellidae</taxon>
        <taxon>Hyalella</taxon>
    </lineage>
</organism>
<reference evidence="15" key="1">
    <citation type="submission" date="2025-08" db="UniProtKB">
        <authorList>
            <consortium name="RefSeq"/>
        </authorList>
    </citation>
    <scope>IDENTIFICATION</scope>
</reference>
<evidence type="ECO:0000256" key="2">
    <source>
        <dbReference type="ARBA" id="ARBA00004236"/>
    </source>
</evidence>
<evidence type="ECO:0000259" key="12">
    <source>
        <dbReference type="Pfam" id="PF02931"/>
    </source>
</evidence>
<keyword evidence="4" id="KW-1003">Cell membrane</keyword>